<feature type="repeat" description="ANK" evidence="3">
    <location>
        <begin position="1951"/>
        <end position="1984"/>
    </location>
</feature>
<reference evidence="6" key="2">
    <citation type="submission" date="2025-05" db="UniProtKB">
        <authorList>
            <consortium name="EnsemblMetazoa"/>
        </authorList>
    </citation>
    <scope>IDENTIFICATION</scope>
    <source>
        <strain evidence="6">Foshan</strain>
    </source>
</reference>
<evidence type="ECO:0000256" key="4">
    <source>
        <dbReference type="SAM" id="MobiDB-lite"/>
    </source>
</evidence>
<dbReference type="Gene3D" id="1.25.40.20">
    <property type="entry name" value="Ankyrin repeat-containing domain"/>
    <property type="match status" value="9"/>
</dbReference>
<proteinExistence type="predicted"/>
<dbReference type="GeneID" id="134289471"/>
<dbReference type="RefSeq" id="XP_062711315.1">
    <property type="nucleotide sequence ID" value="XM_062855331.1"/>
</dbReference>
<feature type="repeat" description="ANK" evidence="3">
    <location>
        <begin position="1566"/>
        <end position="1599"/>
    </location>
</feature>
<reference evidence="7" key="1">
    <citation type="journal article" date="2015" name="Proc. Natl. Acad. Sci. U.S.A.">
        <title>Genome sequence of the Asian Tiger mosquito, Aedes albopictus, reveals insights into its biology, genetics, and evolution.</title>
        <authorList>
            <person name="Chen X.G."/>
            <person name="Jiang X."/>
            <person name="Gu J."/>
            <person name="Xu M."/>
            <person name="Wu Y."/>
            <person name="Deng Y."/>
            <person name="Zhang C."/>
            <person name="Bonizzoni M."/>
            <person name="Dermauw W."/>
            <person name="Vontas J."/>
            <person name="Armbruster P."/>
            <person name="Huang X."/>
            <person name="Yang Y."/>
            <person name="Zhang H."/>
            <person name="He W."/>
            <person name="Peng H."/>
            <person name="Liu Y."/>
            <person name="Wu K."/>
            <person name="Chen J."/>
            <person name="Lirakis M."/>
            <person name="Topalis P."/>
            <person name="Van Leeuwen T."/>
            <person name="Hall A.B."/>
            <person name="Jiang X."/>
            <person name="Thorpe C."/>
            <person name="Mueller R.L."/>
            <person name="Sun C."/>
            <person name="Waterhouse R.M."/>
            <person name="Yan G."/>
            <person name="Tu Z.J."/>
            <person name="Fang X."/>
            <person name="James A.A."/>
        </authorList>
    </citation>
    <scope>NUCLEOTIDE SEQUENCE [LARGE SCALE GENOMIC DNA]</scope>
    <source>
        <strain evidence="7">Foshan</strain>
    </source>
</reference>
<feature type="repeat" description="ANK" evidence="3">
    <location>
        <begin position="1637"/>
        <end position="1670"/>
    </location>
</feature>
<dbReference type="PANTHER" id="PTHR24198">
    <property type="entry name" value="ANKYRIN REPEAT AND PROTEIN KINASE DOMAIN-CONTAINING PROTEIN"/>
    <property type="match status" value="1"/>
</dbReference>
<dbReference type="EnsemblMetazoa" id="AALFPA23_004950.R6191">
    <property type="protein sequence ID" value="AALFPA23_004950.P6191"/>
    <property type="gene ID" value="AALFPA23_004950"/>
</dbReference>
<feature type="repeat" description="ANK" evidence="3">
    <location>
        <begin position="1812"/>
        <end position="1844"/>
    </location>
</feature>
<feature type="repeat" description="ANK" evidence="3">
    <location>
        <begin position="1141"/>
        <end position="1174"/>
    </location>
</feature>
<dbReference type="Proteomes" id="UP000069940">
    <property type="component" value="Unassembled WGS sequence"/>
</dbReference>
<feature type="repeat" description="ANK" evidence="3">
    <location>
        <begin position="1741"/>
        <end position="1773"/>
    </location>
</feature>
<feature type="repeat" description="ANK" evidence="3">
    <location>
        <begin position="1354"/>
        <end position="1387"/>
    </location>
</feature>
<feature type="repeat" description="ANK" evidence="3">
    <location>
        <begin position="1849"/>
        <end position="1882"/>
    </location>
</feature>
<dbReference type="Pfam" id="PF00023">
    <property type="entry name" value="Ank"/>
    <property type="match status" value="2"/>
</dbReference>
<evidence type="ECO:0000313" key="6">
    <source>
        <dbReference type="EnsemblMetazoa" id="AALFPA23_004950.P6192"/>
    </source>
</evidence>
<name>A0ABM1Y210_AEDAL</name>
<feature type="repeat" description="ANK" evidence="3">
    <location>
        <begin position="1883"/>
        <end position="1916"/>
    </location>
</feature>
<feature type="region of interest" description="Disordered" evidence="4">
    <location>
        <begin position="1"/>
        <end position="27"/>
    </location>
</feature>
<evidence type="ECO:0000256" key="2">
    <source>
        <dbReference type="ARBA" id="ARBA00023043"/>
    </source>
</evidence>
<dbReference type="PROSITE" id="PS50837">
    <property type="entry name" value="NACHT"/>
    <property type="match status" value="1"/>
</dbReference>
<dbReference type="Gene3D" id="3.40.50.300">
    <property type="entry name" value="P-loop containing nucleotide triphosphate hydrolases"/>
    <property type="match status" value="1"/>
</dbReference>
<dbReference type="PANTHER" id="PTHR24198:SF165">
    <property type="entry name" value="ANKYRIN REPEAT-CONTAINING PROTEIN-RELATED"/>
    <property type="match status" value="1"/>
</dbReference>
<keyword evidence="2 3" id="KW-0040">ANK repeat</keyword>
<feature type="repeat" description="ANK" evidence="3">
    <location>
        <begin position="999"/>
        <end position="1032"/>
    </location>
</feature>
<feature type="repeat" description="ANK" evidence="3">
    <location>
        <begin position="933"/>
        <end position="965"/>
    </location>
</feature>
<feature type="repeat" description="ANK" evidence="3">
    <location>
        <begin position="1708"/>
        <end position="1740"/>
    </location>
</feature>
<evidence type="ECO:0000256" key="3">
    <source>
        <dbReference type="PROSITE-ProRule" id="PRU00023"/>
    </source>
</evidence>
<dbReference type="Pfam" id="PF13857">
    <property type="entry name" value="Ank_5"/>
    <property type="match status" value="2"/>
</dbReference>
<feature type="domain" description="NACHT" evidence="5">
    <location>
        <begin position="454"/>
        <end position="569"/>
    </location>
</feature>
<feature type="repeat" description="ANK" evidence="3">
    <location>
        <begin position="1283"/>
        <end position="1316"/>
    </location>
</feature>
<sequence>MNSTHSTQQPGPSTGNVSSSSPTHMQLKTTIHPPLSMSFTWRGDRTKQGFDYQKQLTSTLFVAASLEECRFRLASEMEQAGKFDDAVLLLDDQKEVWFFQVKRSDGHAEIEYKEFFPTNFDTKNPLSLPIYIQSFMNVSKKSEFKNYKKQFIIFTDKSIDDNTRIKLRDLFDIESWALNDSLRTKMFGTCNGKNEKLVPKAQKIQELLKEINKLPVDVKDAIIELQNSGKIKNILRKYLNPLRSILKIDNSIRFADTFTRYKDDINQQWLWNELHTHFITSCGRFKDLSEVVFSSEIDKRQLNNKPEETSFPRFIEESDLRSFFDCFALCTGQPKDLYKTKNSIIKSFVDKCVHDKDRSLFSNRNEFYKILEDEFEEWYKITNINNKKKPYLSSDEGNECIRKIEADLRRSLQKITEADFSDYVERKLILQNGHKNITEDKFTSMLKQSPDRNDYYILVGEAGMGKTTFMKKITYLLQADYNNHVYLICLNGLFKNYEEQNDIFTLMKSSHFTRSTQKFIQNSLENCPEQCFILLDGFDEIDTQHQSLAIKLIKETFCKNDIRLLISGRNHVKNTLEKGLQVKTLKLVPLVEDEQLMFLRNYWDISSEISQKDLVRFQIFAKRLLELLHDSIKSVYFHFTGLPLMVRMLAEVKKEKFEKYWTSTHGNITEILNMETHFSVVSLYENFVKISFNIFAKKVKKEEAYATVESKIDDFFKDNFTKFDRAHQIIAIEQLNVPELRKILSNNDTVTILESMQKILDYGEKSLLINASNKNHLQFTHLSYAEYFLSKFLYDHVLDWKAILFDVLNKHTVVRAFFFSMIEENWDNSKSQMDAINRICHKTPAMMYLVCFDGYELILKELLNHHEAKQLLQRRELDKKVTLLHVAVQSRKENILRLVLCDHQFGDCTHHEASNNTMEENESEIDINTPDSEGALPIHYAVSDGNEGIVNMLAQHGADKSINAQDRHGNTPLHNAADVGIVKLLIHKYSADYKIANRHGQTLIHLAAQSGNMKIVQMLIDDFAADVNVQDNYGNTPLLLAASWRQWETVKMLIDKDSEYCGDYKIANNTGTTLFDLAIIAGEIEIVQMLIDDHAADVDVRICYRNTPLLLAARNNKWEIVKMLIDRKCKYSADYKIGNGIERTVIHLAAERGNMEIVQMLIDDYAADINTQDNDGNTPLLVAAKNDVWGVVKMLIDKKSKYFADYKIANNDGQTIIHFAALRGNMEIVQMLIDDYAADVNAQDNDGNTPVLLAAKQNDWRMVQMLIDKDSKYFADYKIANDDGQTLIHFAALSGNMEIVQMLIENYAADVNAQDNDGNTPVLLAAKQNDWRMVQMLIDKDSKYFADYKIANKNGKALIHFAAKAGYMGTVKMLIESYAADVNAQDNDGNTPVLVAAKNNEWEMVKMLIDKDSKYFADYKIANKNGETLIHFAARDNMEMVKILIDDYAADVNAQDNDGNTPLHVAAKHSEWEEVKKLIGRNSEYFGNYKIANDDGQTLYNFAEESGNMEIVQMLIDDYAADVNAQDNDGNTPLLLAAKIYKWEMVKMLIDKDSKYSADYKIANNAGQTLIHFAAESGNMEIVQMLIDDYAADVNAQDNDGNTPLLLAVKRYKWEMVKMLIDKDFKYSADYKIANNAGQTLIHFAAEKGGVEIVKMLIENYAADVNAQDNDGNTPVLLAAKQYDWKMVKILIDKESEYFADHKIVNKNGETLIHFAARNNMNTVKMLIDDYAVDVNAQDNDGNTPLLLAAKRYKWEMVKMLIDKDSKYSADYKISNNAGQTLIHFAAESGNMEIVQMLIDDYAADVNAQDNDGNTPLLLAAKNDKWEMVKMLIDKDFKYSADYKIANKAGQTLIHLAAEGDNMEMVQMLIDVYAADVNAQDNDGNTPLHCAAENSMWKMVNILIVKHRANFNATNKSGQTPSHVAALKGQWDVVKMLLADYALDVNTPNGSGRTLLHLATENNKLEAVKMLIHDHSADIGCLDSEGRTPFQVAIERGHREVVDELAKVQNAEFSRN</sequence>
<dbReference type="PROSITE" id="PS50088">
    <property type="entry name" value="ANK_REPEAT"/>
    <property type="match status" value="19"/>
</dbReference>
<evidence type="ECO:0000256" key="1">
    <source>
        <dbReference type="ARBA" id="ARBA00022737"/>
    </source>
</evidence>
<dbReference type="PROSITE" id="PS50297">
    <property type="entry name" value="ANK_REP_REGION"/>
    <property type="match status" value="13"/>
</dbReference>
<protein>
    <recommendedName>
        <fullName evidence="5">NACHT domain-containing protein</fullName>
    </recommendedName>
</protein>
<dbReference type="InterPro" id="IPR007111">
    <property type="entry name" value="NACHT_NTPase"/>
</dbReference>
<organism evidence="6 7">
    <name type="scientific">Aedes albopictus</name>
    <name type="common">Asian tiger mosquito</name>
    <name type="synonym">Stegomyia albopicta</name>
    <dbReference type="NCBI Taxonomy" id="7160"/>
    <lineage>
        <taxon>Eukaryota</taxon>
        <taxon>Metazoa</taxon>
        <taxon>Ecdysozoa</taxon>
        <taxon>Arthropoda</taxon>
        <taxon>Hexapoda</taxon>
        <taxon>Insecta</taxon>
        <taxon>Pterygota</taxon>
        <taxon>Neoptera</taxon>
        <taxon>Endopterygota</taxon>
        <taxon>Diptera</taxon>
        <taxon>Nematocera</taxon>
        <taxon>Culicoidea</taxon>
        <taxon>Culicidae</taxon>
        <taxon>Culicinae</taxon>
        <taxon>Aedini</taxon>
        <taxon>Aedes</taxon>
        <taxon>Stegomyia</taxon>
    </lineage>
</organism>
<keyword evidence="1" id="KW-0677">Repeat</keyword>
<feature type="repeat" description="ANK" evidence="3">
    <location>
        <begin position="1458"/>
        <end position="1484"/>
    </location>
</feature>
<evidence type="ECO:0000313" key="7">
    <source>
        <dbReference type="Proteomes" id="UP000069940"/>
    </source>
</evidence>
<dbReference type="SUPFAM" id="SSF52540">
    <property type="entry name" value="P-loop containing nucleoside triphosphate hydrolases"/>
    <property type="match status" value="1"/>
</dbReference>
<feature type="repeat" description="ANK" evidence="3">
    <location>
        <begin position="1212"/>
        <end position="1245"/>
    </location>
</feature>
<dbReference type="Pfam" id="PF05729">
    <property type="entry name" value="NACHT"/>
    <property type="match status" value="1"/>
</dbReference>
<dbReference type="Pfam" id="PF12796">
    <property type="entry name" value="Ank_2"/>
    <property type="match status" value="7"/>
</dbReference>
<feature type="repeat" description="ANK" evidence="3">
    <location>
        <begin position="1778"/>
        <end position="1811"/>
    </location>
</feature>
<dbReference type="InterPro" id="IPR027417">
    <property type="entry name" value="P-loop_NTPase"/>
</dbReference>
<dbReference type="InterPro" id="IPR002110">
    <property type="entry name" value="Ankyrin_rpt"/>
</dbReference>
<dbReference type="RefSeq" id="XP_062711314.1">
    <property type="nucleotide sequence ID" value="XM_062855330.1"/>
</dbReference>
<feature type="repeat" description="ANK" evidence="3">
    <location>
        <begin position="1425"/>
        <end position="1457"/>
    </location>
</feature>
<evidence type="ECO:0000259" key="5">
    <source>
        <dbReference type="PROSITE" id="PS50837"/>
    </source>
</evidence>
<feature type="repeat" description="ANK" evidence="3">
    <location>
        <begin position="1917"/>
        <end position="1938"/>
    </location>
</feature>
<feature type="repeat" description="ANK" evidence="3">
    <location>
        <begin position="1529"/>
        <end position="1561"/>
    </location>
</feature>
<accession>A0ABM1Y210</accession>
<dbReference type="EnsemblMetazoa" id="AALFPA23_004950.R6192">
    <property type="protein sequence ID" value="AALFPA23_004950.P6192"/>
    <property type="gene ID" value="AALFPA23_004950"/>
</dbReference>
<dbReference type="Pfam" id="PF13637">
    <property type="entry name" value="Ank_4"/>
    <property type="match status" value="2"/>
</dbReference>
<dbReference type="SUPFAM" id="SSF48403">
    <property type="entry name" value="Ankyrin repeat"/>
    <property type="match status" value="4"/>
</dbReference>
<keyword evidence="7" id="KW-1185">Reference proteome</keyword>
<dbReference type="InterPro" id="IPR036770">
    <property type="entry name" value="Ankyrin_rpt-contain_sf"/>
</dbReference>
<dbReference type="SMART" id="SM00248">
    <property type="entry name" value="ANK"/>
    <property type="match status" value="33"/>
</dbReference>